<dbReference type="InterPro" id="IPR036250">
    <property type="entry name" value="AcylCo_DH-like_C"/>
</dbReference>
<keyword evidence="4" id="KW-0274">FAD</keyword>
<dbReference type="GO" id="GO:0050660">
    <property type="term" value="F:flavin adenine dinucleotide binding"/>
    <property type="evidence" value="ECO:0007669"/>
    <property type="project" value="InterPro"/>
</dbReference>
<name>A0A1H4DXQ8_9BURK</name>
<comment type="similarity">
    <text evidence="2">Belongs to the acyl-CoA dehydrogenase family.</text>
</comment>
<evidence type="ECO:0000256" key="4">
    <source>
        <dbReference type="ARBA" id="ARBA00022827"/>
    </source>
</evidence>
<dbReference type="Proteomes" id="UP000198638">
    <property type="component" value="Unassembled WGS sequence"/>
</dbReference>
<sequence>MSEQTLNNEQTMLADSARKYIARGYGAAVREASVAHPNGCQPERWQEFAEFGWLAMPLPQADDGLGSSLVDICVLAEEFGRGLVNEPFVASAVLGGMLLADVAGAGLRARWLPGIAGGSLRVAFAAWEPGGAFDLRAMATTAQPTERGFHLCGRKSLVPGGAGADAYLVAARVPGNRIGLFLVEAGTPGLTVTPHALYDGQRVAHLTLDTVPSSFALTIGPDDEVLALLERAMDRAIVAHCAETVGVMASAFEITREYLATRKQFGRAIGTNQVIQHRLVDLLVEIEEARALTRVAAGVADRETGSESAVRRRYSAAAKAFVAKTATHMWEEAVQLHGAIGMTQEYRLGQFVKRLAASSTLYGGAEQQLERLVSVSLGSWRSHLTEPSSQDIAYAR</sequence>
<protein>
    <submittedName>
        <fullName evidence="9">Acyl-CoA dehydrogenase</fullName>
    </submittedName>
</protein>
<evidence type="ECO:0000256" key="5">
    <source>
        <dbReference type="ARBA" id="ARBA00023002"/>
    </source>
</evidence>
<evidence type="ECO:0000259" key="6">
    <source>
        <dbReference type="Pfam" id="PF00441"/>
    </source>
</evidence>
<dbReference type="RefSeq" id="WP_090532921.1">
    <property type="nucleotide sequence ID" value="NZ_FNRQ01000003.1"/>
</dbReference>
<dbReference type="AlphaFoldDB" id="A0A1H4DXQ8"/>
<evidence type="ECO:0000313" key="9">
    <source>
        <dbReference type="EMBL" id="SEA77367.1"/>
    </source>
</evidence>
<feature type="domain" description="Acyl-CoA dehydrogenase/oxidase N-terminal" evidence="8">
    <location>
        <begin position="8"/>
        <end position="118"/>
    </location>
</feature>
<dbReference type="Pfam" id="PF02770">
    <property type="entry name" value="Acyl-CoA_dh_M"/>
    <property type="match status" value="1"/>
</dbReference>
<dbReference type="CDD" id="cd00567">
    <property type="entry name" value="ACAD"/>
    <property type="match status" value="1"/>
</dbReference>
<keyword evidence="5" id="KW-0560">Oxidoreductase</keyword>
<organism evidence="9 10">
    <name type="scientific">Paraburkholderia sartisoli</name>
    <dbReference type="NCBI Taxonomy" id="83784"/>
    <lineage>
        <taxon>Bacteria</taxon>
        <taxon>Pseudomonadati</taxon>
        <taxon>Pseudomonadota</taxon>
        <taxon>Betaproteobacteria</taxon>
        <taxon>Burkholderiales</taxon>
        <taxon>Burkholderiaceae</taxon>
        <taxon>Paraburkholderia</taxon>
    </lineage>
</organism>
<dbReference type="Gene3D" id="1.10.540.10">
    <property type="entry name" value="Acyl-CoA dehydrogenase/oxidase, N-terminal domain"/>
    <property type="match status" value="1"/>
</dbReference>
<dbReference type="EMBL" id="FNRQ01000003">
    <property type="protein sequence ID" value="SEA77367.1"/>
    <property type="molecule type" value="Genomic_DNA"/>
</dbReference>
<dbReference type="InterPro" id="IPR006091">
    <property type="entry name" value="Acyl-CoA_Oxase/DH_mid-dom"/>
</dbReference>
<proteinExistence type="inferred from homology"/>
<feature type="domain" description="Acyl-CoA dehydrogenase/oxidase C-terminal" evidence="6">
    <location>
        <begin position="233"/>
        <end position="370"/>
    </location>
</feature>
<keyword evidence="3" id="KW-0285">Flavoprotein</keyword>
<dbReference type="STRING" id="83784.SAMN05192564_1036"/>
<dbReference type="GO" id="GO:0003995">
    <property type="term" value="F:acyl-CoA dehydrogenase activity"/>
    <property type="evidence" value="ECO:0007669"/>
    <property type="project" value="TreeGrafter"/>
</dbReference>
<evidence type="ECO:0000259" key="8">
    <source>
        <dbReference type="Pfam" id="PF02771"/>
    </source>
</evidence>
<evidence type="ECO:0000256" key="2">
    <source>
        <dbReference type="ARBA" id="ARBA00009347"/>
    </source>
</evidence>
<evidence type="ECO:0000313" key="10">
    <source>
        <dbReference type="Proteomes" id="UP000198638"/>
    </source>
</evidence>
<comment type="cofactor">
    <cofactor evidence="1">
        <name>FAD</name>
        <dbReference type="ChEBI" id="CHEBI:57692"/>
    </cofactor>
</comment>
<dbReference type="Pfam" id="PF02771">
    <property type="entry name" value="Acyl-CoA_dh_N"/>
    <property type="match status" value="1"/>
</dbReference>
<dbReference type="InterPro" id="IPR037069">
    <property type="entry name" value="AcylCoA_DH/ox_N_sf"/>
</dbReference>
<dbReference type="Pfam" id="PF00441">
    <property type="entry name" value="Acyl-CoA_dh_1"/>
    <property type="match status" value="1"/>
</dbReference>
<dbReference type="Gene3D" id="1.20.140.10">
    <property type="entry name" value="Butyryl-CoA Dehydrogenase, subunit A, domain 3"/>
    <property type="match status" value="1"/>
</dbReference>
<dbReference type="SUPFAM" id="SSF56645">
    <property type="entry name" value="Acyl-CoA dehydrogenase NM domain-like"/>
    <property type="match status" value="1"/>
</dbReference>
<dbReference type="PANTHER" id="PTHR43884">
    <property type="entry name" value="ACYL-COA DEHYDROGENASE"/>
    <property type="match status" value="1"/>
</dbReference>
<dbReference type="PANTHER" id="PTHR43884:SF20">
    <property type="entry name" value="ACYL-COA DEHYDROGENASE FADE28"/>
    <property type="match status" value="1"/>
</dbReference>
<dbReference type="SUPFAM" id="SSF47203">
    <property type="entry name" value="Acyl-CoA dehydrogenase C-terminal domain-like"/>
    <property type="match status" value="1"/>
</dbReference>
<evidence type="ECO:0000259" key="7">
    <source>
        <dbReference type="Pfam" id="PF02770"/>
    </source>
</evidence>
<dbReference type="InterPro" id="IPR046373">
    <property type="entry name" value="Acyl-CoA_Oxase/DH_mid-dom_sf"/>
</dbReference>
<accession>A0A1H4DXQ8</accession>
<dbReference type="InterPro" id="IPR009075">
    <property type="entry name" value="AcylCo_DH/oxidase_C"/>
</dbReference>
<reference evidence="10" key="1">
    <citation type="submission" date="2016-10" db="EMBL/GenBank/DDBJ databases">
        <authorList>
            <person name="Varghese N."/>
            <person name="Submissions S."/>
        </authorList>
    </citation>
    <scope>NUCLEOTIDE SEQUENCE [LARGE SCALE GENOMIC DNA]</scope>
    <source>
        <strain evidence="10">LMG 24000</strain>
    </source>
</reference>
<gene>
    <name evidence="9" type="ORF">SAMN05192564_1036</name>
</gene>
<keyword evidence="10" id="KW-1185">Reference proteome</keyword>
<dbReference type="Gene3D" id="2.40.110.10">
    <property type="entry name" value="Butyryl-CoA Dehydrogenase, subunit A, domain 2"/>
    <property type="match status" value="1"/>
</dbReference>
<dbReference type="OrthoDB" id="9770681at2"/>
<evidence type="ECO:0000256" key="1">
    <source>
        <dbReference type="ARBA" id="ARBA00001974"/>
    </source>
</evidence>
<dbReference type="InterPro" id="IPR009100">
    <property type="entry name" value="AcylCoA_DH/oxidase_NM_dom_sf"/>
</dbReference>
<feature type="domain" description="Acyl-CoA oxidase/dehydrogenase middle" evidence="7">
    <location>
        <begin position="123"/>
        <end position="209"/>
    </location>
</feature>
<evidence type="ECO:0000256" key="3">
    <source>
        <dbReference type="ARBA" id="ARBA00022630"/>
    </source>
</evidence>
<dbReference type="InterPro" id="IPR013786">
    <property type="entry name" value="AcylCoA_DH/ox_N"/>
</dbReference>